<dbReference type="Gene3D" id="1.10.510.10">
    <property type="entry name" value="Transferase(Phosphotransferase) domain 1"/>
    <property type="match status" value="1"/>
</dbReference>
<dbReference type="PANTHER" id="PTHR43289">
    <property type="entry name" value="MITOGEN-ACTIVATED PROTEIN KINASE KINASE KINASE 20-RELATED"/>
    <property type="match status" value="1"/>
</dbReference>
<dbReference type="EMBL" id="CP089984">
    <property type="protein sequence ID" value="WXB12620.1"/>
    <property type="molecule type" value="Genomic_DNA"/>
</dbReference>
<dbReference type="InterPro" id="IPR008266">
    <property type="entry name" value="Tyr_kinase_AS"/>
</dbReference>
<dbReference type="RefSeq" id="WP_394822241.1">
    <property type="nucleotide sequence ID" value="NZ_CP089984.1"/>
</dbReference>
<protein>
    <submittedName>
        <fullName evidence="6">Serine/threonine protein kinase</fullName>
    </submittedName>
</protein>
<evidence type="ECO:0000256" key="1">
    <source>
        <dbReference type="ARBA" id="ARBA00022679"/>
    </source>
</evidence>
<dbReference type="GO" id="GO:0004674">
    <property type="term" value="F:protein serine/threonine kinase activity"/>
    <property type="evidence" value="ECO:0007669"/>
    <property type="project" value="UniProtKB-KW"/>
</dbReference>
<dbReference type="InterPro" id="IPR000719">
    <property type="entry name" value="Prot_kinase_dom"/>
</dbReference>
<dbReference type="CDD" id="cd14014">
    <property type="entry name" value="STKc_PknB_like"/>
    <property type="match status" value="1"/>
</dbReference>
<sequence length="331" mass="35644">MQLPLALERYTLFRELASGGMATVYLARIHGAAGFGRTVAIKRLHPHLASDEELVTSFVDEARLAACIHHPNVVPTLDVVARDGELFLVLEYVTGESLAGLLRASAKLGETIPVPISLFIATGMLNGLHAAHEAKDEKGDPIHLVHRDVSPQNIIVGIDGIARVLDFGIAKAANRLSQSTNGGVLKGKIPYMASEQLVGVVTRQTDIYSAGVVLWEMLTGRGLFRGENGLQLMNSIMWGEVAPPSSINPKVPPEVDWITMKALARNPRDRFATAHQMAEAIDALDVASSLKVAEWVQTIGASVLAVRSKLVSEVESVAAEADHPRILAWLP</sequence>
<reference evidence="6 7" key="1">
    <citation type="submission" date="2021-12" db="EMBL/GenBank/DDBJ databases">
        <title>Discovery of the Pendulisporaceae a myxobacterial family with distinct sporulation behavior and unique specialized metabolism.</title>
        <authorList>
            <person name="Garcia R."/>
            <person name="Popoff A."/>
            <person name="Bader C.D."/>
            <person name="Loehr J."/>
            <person name="Walesch S."/>
            <person name="Walt C."/>
            <person name="Boldt J."/>
            <person name="Bunk B."/>
            <person name="Haeckl F.J.F.P.J."/>
            <person name="Gunesch A.P."/>
            <person name="Birkelbach J."/>
            <person name="Nuebel U."/>
            <person name="Pietschmann T."/>
            <person name="Bach T."/>
            <person name="Mueller R."/>
        </authorList>
    </citation>
    <scope>NUCLEOTIDE SEQUENCE [LARGE SCALE GENOMIC DNA]</scope>
    <source>
        <strain evidence="6 7">MSr11954</strain>
    </source>
</reference>
<evidence type="ECO:0000313" key="6">
    <source>
        <dbReference type="EMBL" id="WXB12620.1"/>
    </source>
</evidence>
<name>A0ABZ2LPE2_9BACT</name>
<organism evidence="6 7">
    <name type="scientific">Pendulispora albinea</name>
    <dbReference type="NCBI Taxonomy" id="2741071"/>
    <lineage>
        <taxon>Bacteria</taxon>
        <taxon>Pseudomonadati</taxon>
        <taxon>Myxococcota</taxon>
        <taxon>Myxococcia</taxon>
        <taxon>Myxococcales</taxon>
        <taxon>Sorangiineae</taxon>
        <taxon>Pendulisporaceae</taxon>
        <taxon>Pendulispora</taxon>
    </lineage>
</organism>
<feature type="domain" description="Protein kinase" evidence="5">
    <location>
        <begin position="10"/>
        <end position="284"/>
    </location>
</feature>
<keyword evidence="1" id="KW-0808">Transferase</keyword>
<gene>
    <name evidence="6" type="ORF">LZC94_32820</name>
</gene>
<keyword evidence="3 6" id="KW-0418">Kinase</keyword>
<dbReference type="Proteomes" id="UP001370348">
    <property type="component" value="Chromosome"/>
</dbReference>
<evidence type="ECO:0000256" key="2">
    <source>
        <dbReference type="ARBA" id="ARBA00022741"/>
    </source>
</evidence>
<dbReference type="SUPFAM" id="SSF56112">
    <property type="entry name" value="Protein kinase-like (PK-like)"/>
    <property type="match status" value="1"/>
</dbReference>
<evidence type="ECO:0000256" key="3">
    <source>
        <dbReference type="ARBA" id="ARBA00022777"/>
    </source>
</evidence>
<dbReference type="PANTHER" id="PTHR43289:SF34">
    <property type="entry name" value="SERINE_THREONINE-PROTEIN KINASE YBDM-RELATED"/>
    <property type="match status" value="1"/>
</dbReference>
<dbReference type="Pfam" id="PF00069">
    <property type="entry name" value="Pkinase"/>
    <property type="match status" value="1"/>
</dbReference>
<accession>A0ABZ2LPE2</accession>
<evidence type="ECO:0000259" key="5">
    <source>
        <dbReference type="PROSITE" id="PS50011"/>
    </source>
</evidence>
<evidence type="ECO:0000256" key="4">
    <source>
        <dbReference type="ARBA" id="ARBA00022840"/>
    </source>
</evidence>
<proteinExistence type="predicted"/>
<dbReference type="PROSITE" id="PS00109">
    <property type="entry name" value="PROTEIN_KINASE_TYR"/>
    <property type="match status" value="1"/>
</dbReference>
<dbReference type="PROSITE" id="PS50011">
    <property type="entry name" value="PROTEIN_KINASE_DOM"/>
    <property type="match status" value="1"/>
</dbReference>
<keyword evidence="2" id="KW-0547">Nucleotide-binding</keyword>
<keyword evidence="7" id="KW-1185">Reference proteome</keyword>
<evidence type="ECO:0000313" key="7">
    <source>
        <dbReference type="Proteomes" id="UP001370348"/>
    </source>
</evidence>
<keyword evidence="4" id="KW-0067">ATP-binding</keyword>
<keyword evidence="6" id="KW-0723">Serine/threonine-protein kinase</keyword>
<dbReference type="InterPro" id="IPR011009">
    <property type="entry name" value="Kinase-like_dom_sf"/>
</dbReference>
<dbReference type="Gene3D" id="3.30.200.20">
    <property type="entry name" value="Phosphorylase Kinase, domain 1"/>
    <property type="match status" value="1"/>
</dbReference>